<gene>
    <name evidence="1" type="ORF">METZ01_LOCUS306765</name>
</gene>
<sequence>FELLNKASTLGGLKSYSQIMIKPHPGLSSDGLNIVENSNFEYSIMDQPLSDLWVLPDVVYGAHSTGASWEASWYGIPAISVCAMNSLNLNPLAGLKNACFVANGADLSKQLISPKLIEISEDYFFLNENLKLWEELLSG</sequence>
<evidence type="ECO:0000313" key="1">
    <source>
        <dbReference type="EMBL" id="SVC53911.1"/>
    </source>
</evidence>
<proteinExistence type="predicted"/>
<accession>A0A382N2X0</accession>
<dbReference type="AlphaFoldDB" id="A0A382N2X0"/>
<feature type="non-terminal residue" evidence="1">
    <location>
        <position position="1"/>
    </location>
</feature>
<protein>
    <recommendedName>
        <fullName evidence="2">UDP-N-acetylglucosamine 2-epimerase domain-containing protein</fullName>
    </recommendedName>
</protein>
<reference evidence="1" key="1">
    <citation type="submission" date="2018-05" db="EMBL/GenBank/DDBJ databases">
        <authorList>
            <person name="Lanie J.A."/>
            <person name="Ng W.-L."/>
            <person name="Kazmierczak K.M."/>
            <person name="Andrzejewski T.M."/>
            <person name="Davidsen T.M."/>
            <person name="Wayne K.J."/>
            <person name="Tettelin H."/>
            <person name="Glass J.I."/>
            <person name="Rusch D."/>
            <person name="Podicherti R."/>
            <person name="Tsui H.-C.T."/>
            <person name="Winkler M.E."/>
        </authorList>
    </citation>
    <scope>NUCLEOTIDE SEQUENCE</scope>
</reference>
<name>A0A382N2X0_9ZZZZ</name>
<organism evidence="1">
    <name type="scientific">marine metagenome</name>
    <dbReference type="NCBI Taxonomy" id="408172"/>
    <lineage>
        <taxon>unclassified sequences</taxon>
        <taxon>metagenomes</taxon>
        <taxon>ecological metagenomes</taxon>
    </lineage>
</organism>
<evidence type="ECO:0008006" key="2">
    <source>
        <dbReference type="Google" id="ProtNLM"/>
    </source>
</evidence>
<dbReference type="EMBL" id="UINC01096756">
    <property type="protein sequence ID" value="SVC53911.1"/>
    <property type="molecule type" value="Genomic_DNA"/>
</dbReference>